<dbReference type="InterPro" id="IPR027395">
    <property type="entry name" value="WH_DNA-bd_dom"/>
</dbReference>
<dbReference type="SUPFAM" id="SSF46785">
    <property type="entry name" value="Winged helix' DNA-binding domain"/>
    <property type="match status" value="1"/>
</dbReference>
<accession>A0A1H2FB90</accession>
<feature type="domain" description="Winged helix DNA-binding" evidence="1">
    <location>
        <begin position="12"/>
        <end position="93"/>
    </location>
</feature>
<dbReference type="Pfam" id="PF13601">
    <property type="entry name" value="HTH_34"/>
    <property type="match status" value="1"/>
</dbReference>
<organism evidence="2 3">
    <name type="scientific">Halopseudomonas salegens</name>
    <dbReference type="NCBI Taxonomy" id="1434072"/>
    <lineage>
        <taxon>Bacteria</taxon>
        <taxon>Pseudomonadati</taxon>
        <taxon>Pseudomonadota</taxon>
        <taxon>Gammaproteobacteria</taxon>
        <taxon>Pseudomonadales</taxon>
        <taxon>Pseudomonadaceae</taxon>
        <taxon>Halopseudomonas</taxon>
    </lineage>
</organism>
<dbReference type="InterPro" id="IPR036388">
    <property type="entry name" value="WH-like_DNA-bd_sf"/>
</dbReference>
<dbReference type="OrthoDB" id="5521380at2"/>
<sequence>MQTPNEIIHQPVRLKIMAALNTMPTGQWLEFVALKAIVKTTDGNLGAHLSTLEGADYVRVKKDFVGKKPRTRVCLSGRGRTAFANYVTCLHSLLNVSELDSLDESGSQ</sequence>
<dbReference type="STRING" id="1434072.SAMN05216210_1432"/>
<gene>
    <name evidence="2" type="ORF">SAMN05216210_1432</name>
</gene>
<dbReference type="PANTHER" id="PTHR37318:SF1">
    <property type="entry name" value="BSL7504 PROTEIN"/>
    <property type="match status" value="1"/>
</dbReference>
<evidence type="ECO:0000313" key="2">
    <source>
        <dbReference type="EMBL" id="SDU04656.1"/>
    </source>
</evidence>
<dbReference type="RefSeq" id="WP_092385515.1">
    <property type="nucleotide sequence ID" value="NZ_LT629787.1"/>
</dbReference>
<dbReference type="InterPro" id="IPR036390">
    <property type="entry name" value="WH_DNA-bd_sf"/>
</dbReference>
<name>A0A1H2FB90_9GAMM</name>
<keyword evidence="3" id="KW-1185">Reference proteome</keyword>
<evidence type="ECO:0000313" key="3">
    <source>
        <dbReference type="Proteomes" id="UP000243924"/>
    </source>
</evidence>
<evidence type="ECO:0000259" key="1">
    <source>
        <dbReference type="Pfam" id="PF13601"/>
    </source>
</evidence>
<dbReference type="EMBL" id="LT629787">
    <property type="protein sequence ID" value="SDU04656.1"/>
    <property type="molecule type" value="Genomic_DNA"/>
</dbReference>
<protein>
    <submittedName>
        <fullName evidence="2">Transcriptional regulator</fullName>
    </submittedName>
</protein>
<proteinExistence type="predicted"/>
<reference evidence="3" key="1">
    <citation type="submission" date="2016-10" db="EMBL/GenBank/DDBJ databases">
        <authorList>
            <person name="Varghese N."/>
            <person name="Submissions S."/>
        </authorList>
    </citation>
    <scope>NUCLEOTIDE SEQUENCE [LARGE SCALE GENOMIC DNA]</scope>
    <source>
        <strain evidence="3">CECT 8338</strain>
    </source>
</reference>
<dbReference type="PANTHER" id="PTHR37318">
    <property type="entry name" value="BSL7504 PROTEIN"/>
    <property type="match status" value="1"/>
</dbReference>
<dbReference type="Gene3D" id="1.10.10.10">
    <property type="entry name" value="Winged helix-like DNA-binding domain superfamily/Winged helix DNA-binding domain"/>
    <property type="match status" value="1"/>
</dbReference>
<dbReference type="AlphaFoldDB" id="A0A1H2FB90"/>
<dbReference type="Proteomes" id="UP000243924">
    <property type="component" value="Chromosome I"/>
</dbReference>